<dbReference type="Pfam" id="PF02518">
    <property type="entry name" value="HATPase_c"/>
    <property type="match status" value="1"/>
</dbReference>
<evidence type="ECO:0000256" key="11">
    <source>
        <dbReference type="SAM" id="SignalP"/>
    </source>
</evidence>
<dbReference type="Gene3D" id="1.25.40.10">
    <property type="entry name" value="Tetratricopeptide repeat domain"/>
    <property type="match status" value="2"/>
</dbReference>
<keyword evidence="9" id="KW-0802">TPR repeat</keyword>
<keyword evidence="14" id="KW-1185">Reference proteome</keyword>
<keyword evidence="3" id="KW-0597">Phosphoprotein</keyword>
<keyword evidence="4" id="KW-0808">Transferase</keyword>
<evidence type="ECO:0000259" key="12">
    <source>
        <dbReference type="PROSITE" id="PS50109"/>
    </source>
</evidence>
<keyword evidence="8" id="KW-0902">Two-component regulatory system</keyword>
<dbReference type="OrthoDB" id="1523646at2"/>
<dbReference type="HOGENOM" id="CLU_000445_106_2_10"/>
<dbReference type="InterPro" id="IPR050482">
    <property type="entry name" value="Sensor_HK_TwoCompSys"/>
</dbReference>
<dbReference type="SMART" id="SM00028">
    <property type="entry name" value="TPR"/>
    <property type="match status" value="6"/>
</dbReference>
<dbReference type="AlphaFoldDB" id="I0KDA2"/>
<keyword evidence="11" id="KW-0732">Signal</keyword>
<proteinExistence type="predicted"/>
<accession>I0KDA2</accession>
<feature type="signal peptide" evidence="11">
    <location>
        <begin position="1"/>
        <end position="21"/>
    </location>
</feature>
<evidence type="ECO:0000256" key="4">
    <source>
        <dbReference type="ARBA" id="ARBA00022679"/>
    </source>
</evidence>
<evidence type="ECO:0000256" key="10">
    <source>
        <dbReference type="SAM" id="Coils"/>
    </source>
</evidence>
<dbReference type="SUPFAM" id="SSF55874">
    <property type="entry name" value="ATPase domain of HSP90 chaperone/DNA topoisomerase II/histidine kinase"/>
    <property type="match status" value="1"/>
</dbReference>
<organism evidence="13 14">
    <name type="scientific">Fibrella aestuarina BUZ 2</name>
    <dbReference type="NCBI Taxonomy" id="1166018"/>
    <lineage>
        <taxon>Bacteria</taxon>
        <taxon>Pseudomonadati</taxon>
        <taxon>Bacteroidota</taxon>
        <taxon>Cytophagia</taxon>
        <taxon>Cytophagales</taxon>
        <taxon>Spirosomataceae</taxon>
        <taxon>Fibrella</taxon>
    </lineage>
</organism>
<feature type="chain" id="PRO_5003631341" description="histidine kinase" evidence="11">
    <location>
        <begin position="22"/>
        <end position="640"/>
    </location>
</feature>
<dbReference type="PROSITE" id="PS50005">
    <property type="entry name" value="TPR"/>
    <property type="match status" value="1"/>
</dbReference>
<dbReference type="eggNOG" id="COG4585">
    <property type="taxonomic scope" value="Bacteria"/>
</dbReference>
<feature type="coiled-coil region" evidence="10">
    <location>
        <begin position="319"/>
        <end position="407"/>
    </location>
</feature>
<dbReference type="PATRIC" id="fig|1166018.3.peg.1055"/>
<dbReference type="STRING" id="1166018.FAES_4105"/>
<evidence type="ECO:0000256" key="7">
    <source>
        <dbReference type="ARBA" id="ARBA00022840"/>
    </source>
</evidence>
<dbReference type="EC" id="2.7.13.3" evidence="2"/>
<dbReference type="InterPro" id="IPR011712">
    <property type="entry name" value="Sig_transdc_His_kin_sub3_dim/P"/>
</dbReference>
<keyword evidence="10" id="KW-0175">Coiled coil</keyword>
<keyword evidence="6" id="KW-0418">Kinase</keyword>
<dbReference type="PROSITE" id="PS50109">
    <property type="entry name" value="HIS_KIN"/>
    <property type="match status" value="1"/>
</dbReference>
<comment type="catalytic activity">
    <reaction evidence="1">
        <text>ATP + protein L-histidine = ADP + protein N-phospho-L-histidine.</text>
        <dbReference type="EC" id="2.7.13.3"/>
    </reaction>
</comment>
<dbReference type="GO" id="GO:0000155">
    <property type="term" value="F:phosphorelay sensor kinase activity"/>
    <property type="evidence" value="ECO:0007669"/>
    <property type="project" value="InterPro"/>
</dbReference>
<dbReference type="InterPro" id="IPR011990">
    <property type="entry name" value="TPR-like_helical_dom_sf"/>
</dbReference>
<evidence type="ECO:0000313" key="14">
    <source>
        <dbReference type="Proteomes" id="UP000011058"/>
    </source>
</evidence>
<dbReference type="InterPro" id="IPR036890">
    <property type="entry name" value="HATPase_C_sf"/>
</dbReference>
<feature type="domain" description="Histidine kinase" evidence="12">
    <location>
        <begin position="445"/>
        <end position="640"/>
    </location>
</feature>
<dbReference type="Gene3D" id="3.30.565.10">
    <property type="entry name" value="Histidine kinase-like ATPase, C-terminal domain"/>
    <property type="match status" value="1"/>
</dbReference>
<dbReference type="EMBL" id="HE796683">
    <property type="protein sequence ID" value="CCH02105.1"/>
    <property type="molecule type" value="Genomic_DNA"/>
</dbReference>
<dbReference type="Pfam" id="PF13424">
    <property type="entry name" value="TPR_12"/>
    <property type="match status" value="2"/>
</dbReference>
<evidence type="ECO:0000256" key="6">
    <source>
        <dbReference type="ARBA" id="ARBA00022777"/>
    </source>
</evidence>
<evidence type="ECO:0000313" key="13">
    <source>
        <dbReference type="EMBL" id="CCH02105.1"/>
    </source>
</evidence>
<dbReference type="GO" id="GO:0046983">
    <property type="term" value="F:protein dimerization activity"/>
    <property type="evidence" value="ECO:0007669"/>
    <property type="project" value="InterPro"/>
</dbReference>
<evidence type="ECO:0000256" key="2">
    <source>
        <dbReference type="ARBA" id="ARBA00012438"/>
    </source>
</evidence>
<gene>
    <name evidence="13" type="ORF">FAES_4105</name>
</gene>
<dbReference type="CDD" id="cd16917">
    <property type="entry name" value="HATPase_UhpB-NarQ-NarX-like"/>
    <property type="match status" value="1"/>
</dbReference>
<dbReference type="GO" id="GO:0005524">
    <property type="term" value="F:ATP binding"/>
    <property type="evidence" value="ECO:0007669"/>
    <property type="project" value="UniProtKB-KW"/>
</dbReference>
<name>I0KDA2_9BACT</name>
<evidence type="ECO:0000256" key="3">
    <source>
        <dbReference type="ARBA" id="ARBA00022553"/>
    </source>
</evidence>
<sequence length="640" mass="72194">MKIRYWLLMLGLLGSSPLATAQASRTLDSLLTYLRMHPATDTTYLKVMDKVAIELIYKKADYARADSLSRQMAEVASKAGNWTKLVAAHRNRAAINLLKADYEQAMVFFQKTLETAEQHNLPRQLIYGAMCNLIIGHDKLQHNEEVIQLATRAIEYQERYQLKPRSPLPPRLIGEALVRLGRQQQAIPYYQQAGAIFRELGDERGTAIFENQTGDFYLELKQPQPALAHFRQSLQLAERLQFELLQADALDGVANALRLLKRPAEAMPYAHRALAIAQKQDNKLGTSTSYGTMGQLYQAQLDYPNAETYLKKAIALAEKNGYKDDLKRYTQALADLFAEQNKYQQAYVVQLKNNKLTDSTTAVRTNAEVQRLLAKYEADKRETQIRLLQNERQLQQQEADRTRWQRNALLAGGALLVLLGAATTAWLLNRARVRRLQEAQQIRKQIAHDLHDEVGSTLSSISLLSGMVNDLIAQKRPESAERAIQKINTDARQILEAIDEIIWTINPGNDSLQRVALRLKEYAQPLMESKNIAFSLVDDPGLDHLPISMDVRRNLYLVAKEAINNLIKYSEATQATMRFEHQNNQLKVVIEDNGRGFDVNQASLRTGQQSMRDRASAMGGSLTVQSAVGSGTKLELVVGQ</sequence>
<dbReference type="GO" id="GO:0016020">
    <property type="term" value="C:membrane"/>
    <property type="evidence" value="ECO:0007669"/>
    <property type="project" value="InterPro"/>
</dbReference>
<dbReference type="PANTHER" id="PTHR24421">
    <property type="entry name" value="NITRATE/NITRITE SENSOR PROTEIN NARX-RELATED"/>
    <property type="match status" value="1"/>
</dbReference>
<dbReference type="SUPFAM" id="SSF48452">
    <property type="entry name" value="TPR-like"/>
    <property type="match status" value="2"/>
</dbReference>
<dbReference type="RefSeq" id="WP_015333204.1">
    <property type="nucleotide sequence ID" value="NC_020054.1"/>
</dbReference>
<dbReference type="Proteomes" id="UP000011058">
    <property type="component" value="Chromosome"/>
</dbReference>
<dbReference type="eggNOG" id="COG0457">
    <property type="taxonomic scope" value="Bacteria"/>
</dbReference>
<evidence type="ECO:0000256" key="9">
    <source>
        <dbReference type="PROSITE-ProRule" id="PRU00339"/>
    </source>
</evidence>
<protein>
    <recommendedName>
        <fullName evidence="2">histidine kinase</fullName>
        <ecNumber evidence="2">2.7.13.3</ecNumber>
    </recommendedName>
</protein>
<feature type="repeat" description="TPR" evidence="9">
    <location>
        <begin position="287"/>
        <end position="320"/>
    </location>
</feature>
<keyword evidence="7" id="KW-0067">ATP-binding</keyword>
<dbReference type="InterPro" id="IPR003594">
    <property type="entry name" value="HATPase_dom"/>
</dbReference>
<evidence type="ECO:0000256" key="8">
    <source>
        <dbReference type="ARBA" id="ARBA00023012"/>
    </source>
</evidence>
<dbReference type="InterPro" id="IPR019734">
    <property type="entry name" value="TPR_rpt"/>
</dbReference>
<reference evidence="13 14" key="1">
    <citation type="journal article" date="2012" name="J. Bacteriol.">
        <title>Genome Sequence of Fibrella aestuarina BUZ 2T, a Filamentous Marine Bacterium.</title>
        <authorList>
            <person name="Filippini M."/>
            <person name="Qi W."/>
            <person name="Blom J."/>
            <person name="Goesmann A."/>
            <person name="Smits T.H."/>
            <person name="Bagheri H.C."/>
        </authorList>
    </citation>
    <scope>NUCLEOTIDE SEQUENCE [LARGE SCALE GENOMIC DNA]</scope>
    <source>
        <strain evidence="14">BUZ 2T</strain>
    </source>
</reference>
<evidence type="ECO:0000256" key="5">
    <source>
        <dbReference type="ARBA" id="ARBA00022741"/>
    </source>
</evidence>
<dbReference type="KEGG" id="fae:FAES_4105"/>
<dbReference type="Gene3D" id="1.20.5.1930">
    <property type="match status" value="1"/>
</dbReference>
<evidence type="ECO:0000256" key="1">
    <source>
        <dbReference type="ARBA" id="ARBA00000085"/>
    </source>
</evidence>
<dbReference type="InterPro" id="IPR005467">
    <property type="entry name" value="His_kinase_dom"/>
</dbReference>
<dbReference type="Pfam" id="PF07730">
    <property type="entry name" value="HisKA_3"/>
    <property type="match status" value="1"/>
</dbReference>
<keyword evidence="5" id="KW-0547">Nucleotide-binding</keyword>
<dbReference type="PANTHER" id="PTHR24421:SF10">
    <property type="entry name" value="NITRATE_NITRITE SENSOR PROTEIN NARQ"/>
    <property type="match status" value="1"/>
</dbReference>